<dbReference type="EC" id="2.4.99.28" evidence="14"/>
<protein>
    <recommendedName>
        <fullName evidence="12">Probable peptidoglycan glycosyltransferase FtsW</fullName>
        <ecNumber evidence="14">2.4.99.28</ecNumber>
    </recommendedName>
    <alternativeName>
        <fullName evidence="13">Cell division protein FtsW</fullName>
    </alternativeName>
    <alternativeName>
        <fullName evidence="10">Cell wall polymerase</fullName>
    </alternativeName>
    <alternativeName>
        <fullName evidence="9">Peptidoglycan polymerase</fullName>
    </alternativeName>
</protein>
<dbReference type="InterPro" id="IPR001182">
    <property type="entry name" value="FtsW/RodA"/>
</dbReference>
<evidence type="ECO:0000256" key="2">
    <source>
        <dbReference type="ARBA" id="ARBA00022676"/>
    </source>
</evidence>
<keyword evidence="7 16" id="KW-1133">Transmembrane helix</keyword>
<dbReference type="InterPro" id="IPR011923">
    <property type="entry name" value="RodA/MrdB"/>
</dbReference>
<keyword evidence="5" id="KW-0133">Cell shape</keyword>
<keyword evidence="3" id="KW-0808">Transferase</keyword>
<gene>
    <name evidence="17" type="ORF">A3A10_01210</name>
</gene>
<keyword evidence="6" id="KW-0573">Peptidoglycan synthesis</keyword>
<feature type="transmembrane region" description="Helical" evidence="16">
    <location>
        <begin position="277"/>
        <end position="297"/>
    </location>
</feature>
<evidence type="ECO:0000256" key="8">
    <source>
        <dbReference type="ARBA" id="ARBA00023136"/>
    </source>
</evidence>
<dbReference type="Pfam" id="PF01098">
    <property type="entry name" value="FTSW_RODA_SPOVE"/>
    <property type="match status" value="1"/>
</dbReference>
<dbReference type="EMBL" id="MHRA01000035">
    <property type="protein sequence ID" value="OHA14953.1"/>
    <property type="molecule type" value="Genomic_DNA"/>
</dbReference>
<evidence type="ECO:0000256" key="12">
    <source>
        <dbReference type="ARBA" id="ARBA00041185"/>
    </source>
</evidence>
<dbReference type="GO" id="GO:0015648">
    <property type="term" value="F:lipid-linked peptidoglycan transporter activity"/>
    <property type="evidence" value="ECO:0007669"/>
    <property type="project" value="TreeGrafter"/>
</dbReference>
<evidence type="ECO:0000256" key="3">
    <source>
        <dbReference type="ARBA" id="ARBA00022679"/>
    </source>
</evidence>
<evidence type="ECO:0000256" key="5">
    <source>
        <dbReference type="ARBA" id="ARBA00022960"/>
    </source>
</evidence>
<keyword evidence="2" id="KW-0328">Glycosyltransferase</keyword>
<dbReference type="Proteomes" id="UP000178116">
    <property type="component" value="Unassembled WGS sequence"/>
</dbReference>
<evidence type="ECO:0000256" key="10">
    <source>
        <dbReference type="ARBA" id="ARBA00033270"/>
    </source>
</evidence>
<evidence type="ECO:0000256" key="9">
    <source>
        <dbReference type="ARBA" id="ARBA00032370"/>
    </source>
</evidence>
<dbReference type="GO" id="GO:0032153">
    <property type="term" value="C:cell division site"/>
    <property type="evidence" value="ECO:0007669"/>
    <property type="project" value="TreeGrafter"/>
</dbReference>
<dbReference type="GO" id="GO:0005886">
    <property type="term" value="C:plasma membrane"/>
    <property type="evidence" value="ECO:0007669"/>
    <property type="project" value="TreeGrafter"/>
</dbReference>
<feature type="transmembrane region" description="Helical" evidence="16">
    <location>
        <begin position="309"/>
        <end position="331"/>
    </location>
</feature>
<comment type="caution">
    <text evidence="17">The sequence shown here is derived from an EMBL/GenBank/DDBJ whole genome shotgun (WGS) entry which is preliminary data.</text>
</comment>
<evidence type="ECO:0000256" key="13">
    <source>
        <dbReference type="ARBA" id="ARBA00041418"/>
    </source>
</evidence>
<accession>A0A1G2LTS3</accession>
<organism evidence="17 18">
    <name type="scientific">Candidatus Tagabacteria bacterium RIFCSPLOWO2_01_FULL_42_9</name>
    <dbReference type="NCBI Taxonomy" id="1802296"/>
    <lineage>
        <taxon>Bacteria</taxon>
        <taxon>Candidatus Tagaibacteriota</taxon>
    </lineage>
</organism>
<feature type="transmembrane region" description="Helical" evidence="16">
    <location>
        <begin position="144"/>
        <end position="161"/>
    </location>
</feature>
<feature type="transmembrane region" description="Helical" evidence="16">
    <location>
        <begin position="52"/>
        <end position="70"/>
    </location>
</feature>
<feature type="transmembrane region" description="Helical" evidence="16">
    <location>
        <begin position="189"/>
        <end position="207"/>
    </location>
</feature>
<comment type="catalytic activity">
    <reaction evidence="15">
        <text>[GlcNAc-(1-&gt;4)-Mur2Ac(oyl-L-Ala-gamma-D-Glu-L-Lys-D-Ala-D-Ala)](n)-di-trans,octa-cis-undecaprenyl diphosphate + beta-D-GlcNAc-(1-&gt;4)-Mur2Ac(oyl-L-Ala-gamma-D-Glu-L-Lys-D-Ala-D-Ala)-di-trans,octa-cis-undecaprenyl diphosphate = [GlcNAc-(1-&gt;4)-Mur2Ac(oyl-L-Ala-gamma-D-Glu-L-Lys-D-Ala-D-Ala)](n+1)-di-trans,octa-cis-undecaprenyl diphosphate + di-trans,octa-cis-undecaprenyl diphosphate + H(+)</text>
        <dbReference type="Rhea" id="RHEA:23708"/>
        <dbReference type="Rhea" id="RHEA-COMP:9602"/>
        <dbReference type="Rhea" id="RHEA-COMP:9603"/>
        <dbReference type="ChEBI" id="CHEBI:15378"/>
        <dbReference type="ChEBI" id="CHEBI:58405"/>
        <dbReference type="ChEBI" id="CHEBI:60033"/>
        <dbReference type="ChEBI" id="CHEBI:78435"/>
        <dbReference type="EC" id="2.4.99.28"/>
    </reaction>
</comment>
<dbReference type="GO" id="GO:0009252">
    <property type="term" value="P:peptidoglycan biosynthetic process"/>
    <property type="evidence" value="ECO:0007669"/>
    <property type="project" value="UniProtKB-KW"/>
</dbReference>
<dbReference type="GO" id="GO:0051301">
    <property type="term" value="P:cell division"/>
    <property type="evidence" value="ECO:0007669"/>
    <property type="project" value="InterPro"/>
</dbReference>
<keyword evidence="4 16" id="KW-0812">Transmembrane</keyword>
<feature type="transmembrane region" description="Helical" evidence="16">
    <location>
        <begin position="343"/>
        <end position="362"/>
    </location>
</feature>
<dbReference type="PANTHER" id="PTHR30474">
    <property type="entry name" value="CELL CYCLE PROTEIN"/>
    <property type="match status" value="1"/>
</dbReference>
<keyword evidence="8 16" id="KW-0472">Membrane</keyword>
<evidence type="ECO:0000256" key="7">
    <source>
        <dbReference type="ARBA" id="ARBA00022989"/>
    </source>
</evidence>
<evidence type="ECO:0000256" key="15">
    <source>
        <dbReference type="ARBA" id="ARBA00049902"/>
    </source>
</evidence>
<comment type="subcellular location">
    <subcellularLocation>
        <location evidence="1">Membrane</location>
        <topology evidence="1">Multi-pass membrane protein</topology>
    </subcellularLocation>
</comment>
<sequence length="378" mass="41868">MFLSFRRIFNIDWLLFLSIIPLLGAGLITMKGLSPAEGIGGENGDYYFNRQLIWIFLALVVFFIFSLIDWRFLKSGGLLLSLLILSLISLVFLLILGIKTRGAASWFRFGAFSVSPADPIKLFLILVLAKYFSRRHIEIADIKHILISASYAVIPAALIFFQPDFGSAIIILAIWLGMVLVSGISKKHLFLFFLTTVFIFSAGWFFVLEPYQKERVLTFLDPLRDPQGAGYNALQSMIAVGSGQILGKGIGYGTQSRLEFLPEHQTDFIFAAFAEEWGFVGALAIIFLFGFAIWRVLKNAFNGQGNFERFFGIGLSVFLASHAVIHIGMNIGLLPITGIPLPFVSYGGANLLTVFAGLGILMGMRSYGINVPDDPHLI</sequence>
<feature type="transmembrane region" description="Helical" evidence="16">
    <location>
        <begin position="110"/>
        <end position="132"/>
    </location>
</feature>
<evidence type="ECO:0000313" key="18">
    <source>
        <dbReference type="Proteomes" id="UP000178116"/>
    </source>
</evidence>
<feature type="transmembrane region" description="Helical" evidence="16">
    <location>
        <begin position="12"/>
        <end position="32"/>
    </location>
</feature>
<dbReference type="GO" id="GO:0008360">
    <property type="term" value="P:regulation of cell shape"/>
    <property type="evidence" value="ECO:0007669"/>
    <property type="project" value="UniProtKB-KW"/>
</dbReference>
<reference evidence="17 18" key="1">
    <citation type="journal article" date="2016" name="Nat. Commun.">
        <title>Thousands of microbial genomes shed light on interconnected biogeochemical processes in an aquifer system.</title>
        <authorList>
            <person name="Anantharaman K."/>
            <person name="Brown C.T."/>
            <person name="Hug L.A."/>
            <person name="Sharon I."/>
            <person name="Castelle C.J."/>
            <person name="Probst A.J."/>
            <person name="Thomas B.C."/>
            <person name="Singh A."/>
            <person name="Wilkins M.J."/>
            <person name="Karaoz U."/>
            <person name="Brodie E.L."/>
            <person name="Williams K.H."/>
            <person name="Hubbard S.S."/>
            <person name="Banfield J.F."/>
        </authorList>
    </citation>
    <scope>NUCLEOTIDE SEQUENCE [LARGE SCALE GENOMIC DNA]</scope>
</reference>
<evidence type="ECO:0000256" key="1">
    <source>
        <dbReference type="ARBA" id="ARBA00004141"/>
    </source>
</evidence>
<evidence type="ECO:0000256" key="11">
    <source>
        <dbReference type="ARBA" id="ARBA00038053"/>
    </source>
</evidence>
<evidence type="ECO:0000256" key="6">
    <source>
        <dbReference type="ARBA" id="ARBA00022984"/>
    </source>
</evidence>
<name>A0A1G2LTS3_9BACT</name>
<dbReference type="PANTHER" id="PTHR30474:SF2">
    <property type="entry name" value="PEPTIDOGLYCAN GLYCOSYLTRANSFERASE FTSW-RELATED"/>
    <property type="match status" value="1"/>
</dbReference>
<evidence type="ECO:0000256" key="16">
    <source>
        <dbReference type="SAM" id="Phobius"/>
    </source>
</evidence>
<comment type="similarity">
    <text evidence="11">Belongs to the SEDS family. FtsW subfamily.</text>
</comment>
<feature type="transmembrane region" description="Helical" evidence="16">
    <location>
        <begin position="77"/>
        <end position="98"/>
    </location>
</feature>
<proteinExistence type="inferred from homology"/>
<evidence type="ECO:0000256" key="4">
    <source>
        <dbReference type="ARBA" id="ARBA00022692"/>
    </source>
</evidence>
<evidence type="ECO:0000313" key="17">
    <source>
        <dbReference type="EMBL" id="OHA14953.1"/>
    </source>
</evidence>
<dbReference type="GO" id="GO:0008955">
    <property type="term" value="F:peptidoglycan glycosyltransferase activity"/>
    <property type="evidence" value="ECO:0007669"/>
    <property type="project" value="UniProtKB-EC"/>
</dbReference>
<evidence type="ECO:0000256" key="14">
    <source>
        <dbReference type="ARBA" id="ARBA00044770"/>
    </source>
</evidence>
<feature type="transmembrane region" description="Helical" evidence="16">
    <location>
        <begin position="167"/>
        <end position="184"/>
    </location>
</feature>
<dbReference type="AlphaFoldDB" id="A0A1G2LTS3"/>
<dbReference type="NCBIfam" id="TIGR02210">
    <property type="entry name" value="rodA_shape"/>
    <property type="match status" value="1"/>
</dbReference>